<dbReference type="InterPro" id="IPR015867">
    <property type="entry name" value="N-reg_PII/ATP_PRibTrfase_C"/>
</dbReference>
<dbReference type="RefSeq" id="WP_036851653.1">
    <property type="nucleotide sequence ID" value="NZ_JBGYTE010000030.1"/>
</dbReference>
<dbReference type="AlphaFoldDB" id="A0A0A2E7R8"/>
<name>A0A0A2E7R8_9PORP</name>
<evidence type="ECO:0008006" key="3">
    <source>
        <dbReference type="Google" id="ProtNLM"/>
    </source>
</evidence>
<dbReference type="Proteomes" id="UP000030103">
    <property type="component" value="Unassembled WGS sequence"/>
</dbReference>
<sequence length="101" mass="11437">MEELKFVFITYNQAYHPFILRCLSRNNLKGYTSWDGVQGRGTYGGEPHLGNHAWPTMNQAMVIVCPAGSVDDLLEDLHKLDEDSPEQGLRAFVLNVEKTLK</sequence>
<proteinExistence type="predicted"/>
<dbReference type="GO" id="GO:0030234">
    <property type="term" value="F:enzyme regulator activity"/>
    <property type="evidence" value="ECO:0007669"/>
    <property type="project" value="InterPro"/>
</dbReference>
<organism evidence="1 2">
    <name type="scientific">Porphyromonas macacae</name>
    <dbReference type="NCBI Taxonomy" id="28115"/>
    <lineage>
        <taxon>Bacteria</taxon>
        <taxon>Pseudomonadati</taxon>
        <taxon>Bacteroidota</taxon>
        <taxon>Bacteroidia</taxon>
        <taxon>Bacteroidales</taxon>
        <taxon>Porphyromonadaceae</taxon>
        <taxon>Porphyromonas</taxon>
    </lineage>
</organism>
<dbReference type="Pfam" id="PF00543">
    <property type="entry name" value="P-II"/>
    <property type="match status" value="1"/>
</dbReference>
<dbReference type="GO" id="GO:0006808">
    <property type="term" value="P:regulation of nitrogen utilization"/>
    <property type="evidence" value="ECO:0007669"/>
    <property type="project" value="InterPro"/>
</dbReference>
<dbReference type="EMBL" id="JRFA01000028">
    <property type="protein sequence ID" value="KGN72504.1"/>
    <property type="molecule type" value="Genomic_DNA"/>
</dbReference>
<gene>
    <name evidence="1" type="ORF">HQ47_09750</name>
</gene>
<evidence type="ECO:0000313" key="1">
    <source>
        <dbReference type="EMBL" id="KGN72504.1"/>
    </source>
</evidence>
<protein>
    <recommendedName>
        <fullName evidence="3">Nitrogen regulatory protein P-II</fullName>
    </recommendedName>
</protein>
<dbReference type="Gene3D" id="3.30.70.120">
    <property type="match status" value="1"/>
</dbReference>
<comment type="caution">
    <text evidence="1">The sequence shown here is derived from an EMBL/GenBank/DDBJ whole genome shotgun (WGS) entry which is preliminary data.</text>
</comment>
<dbReference type="OrthoDB" id="5517163at2"/>
<keyword evidence="2" id="KW-1185">Reference proteome</keyword>
<dbReference type="SUPFAM" id="SSF54913">
    <property type="entry name" value="GlnB-like"/>
    <property type="match status" value="1"/>
</dbReference>
<dbReference type="eggNOG" id="COG0347">
    <property type="taxonomic scope" value="Bacteria"/>
</dbReference>
<dbReference type="InterPro" id="IPR011322">
    <property type="entry name" value="N-reg_PII-like_a/b"/>
</dbReference>
<accession>A0A0A2E7R8</accession>
<dbReference type="NCBIfam" id="NF045581">
    <property type="entry name" value="PG0541_fam"/>
    <property type="match status" value="1"/>
</dbReference>
<dbReference type="InterPro" id="IPR002187">
    <property type="entry name" value="N-reg_PII"/>
</dbReference>
<reference evidence="1 2" key="1">
    <citation type="submission" date="2014-09" db="EMBL/GenBank/DDBJ databases">
        <title>Draft Genome Sequence of Porphyromonas macacae COT-192_OH2859.</title>
        <authorList>
            <person name="Wallis C."/>
            <person name="Deusch O."/>
            <person name="O'Flynn C."/>
            <person name="Davis I."/>
            <person name="Horsfall A."/>
            <person name="Kirkwood N."/>
            <person name="Harris S."/>
            <person name="Eisen J.A."/>
            <person name="Coil D.A."/>
            <person name="Darling A.E."/>
            <person name="Jospin G."/>
            <person name="Alexiev A."/>
        </authorList>
    </citation>
    <scope>NUCLEOTIDE SEQUENCE [LARGE SCALE GENOMIC DNA]</scope>
    <source>
        <strain evidence="2">COT-192 OH2859</strain>
    </source>
</reference>
<dbReference type="STRING" id="28115.HQ47_09750"/>
<evidence type="ECO:0000313" key="2">
    <source>
        <dbReference type="Proteomes" id="UP000030103"/>
    </source>
</evidence>